<dbReference type="AlphaFoldDB" id="A0A1F5EB38"/>
<keyword evidence="1" id="KW-1133">Transmembrane helix</keyword>
<accession>A0A1F5EB38</accession>
<organism evidence="2 3">
    <name type="scientific">Candidatus Berkelbacteria bacterium RIFCSPLOWO2_01_FULL_50_28</name>
    <dbReference type="NCBI Taxonomy" id="1797471"/>
    <lineage>
        <taxon>Bacteria</taxon>
        <taxon>Candidatus Berkelbacteria</taxon>
    </lineage>
</organism>
<proteinExistence type="predicted"/>
<keyword evidence="1" id="KW-0472">Membrane</keyword>
<comment type="caution">
    <text evidence="2">The sequence shown here is derived from an EMBL/GenBank/DDBJ whole genome shotgun (WGS) entry which is preliminary data.</text>
</comment>
<reference evidence="2 3" key="1">
    <citation type="journal article" date="2016" name="Nat. Commun.">
        <title>Thousands of microbial genomes shed light on interconnected biogeochemical processes in an aquifer system.</title>
        <authorList>
            <person name="Anantharaman K."/>
            <person name="Brown C.T."/>
            <person name="Hug L.A."/>
            <person name="Sharon I."/>
            <person name="Castelle C.J."/>
            <person name="Probst A.J."/>
            <person name="Thomas B.C."/>
            <person name="Singh A."/>
            <person name="Wilkins M.J."/>
            <person name="Karaoz U."/>
            <person name="Brodie E.L."/>
            <person name="Williams K.H."/>
            <person name="Hubbard S.S."/>
            <person name="Banfield J.F."/>
        </authorList>
    </citation>
    <scope>NUCLEOTIDE SEQUENCE [LARGE SCALE GENOMIC DNA]</scope>
</reference>
<dbReference type="EMBL" id="MEZX01000002">
    <property type="protein sequence ID" value="OGD64595.1"/>
    <property type="molecule type" value="Genomic_DNA"/>
</dbReference>
<feature type="transmembrane region" description="Helical" evidence="1">
    <location>
        <begin position="32"/>
        <end position="51"/>
    </location>
</feature>
<dbReference type="Proteomes" id="UP000177481">
    <property type="component" value="Unassembled WGS sequence"/>
</dbReference>
<gene>
    <name evidence="2" type="ORF">A3A71_00880</name>
</gene>
<keyword evidence="1" id="KW-0812">Transmembrane</keyword>
<evidence type="ECO:0000313" key="3">
    <source>
        <dbReference type="Proteomes" id="UP000177481"/>
    </source>
</evidence>
<evidence type="ECO:0000313" key="2">
    <source>
        <dbReference type="EMBL" id="OGD64595.1"/>
    </source>
</evidence>
<evidence type="ECO:0000256" key="1">
    <source>
        <dbReference type="SAM" id="Phobius"/>
    </source>
</evidence>
<name>A0A1F5EB38_9BACT</name>
<protein>
    <submittedName>
        <fullName evidence="2">Uncharacterized protein</fullName>
    </submittedName>
</protein>
<sequence>MTSILAILVAIILAVGNTVLMGSALIALQHGRFGLLLVALMVLFVSGELIIKPLFRLVGEQGVRKHLAKRNKGE</sequence>